<dbReference type="RefSeq" id="WP_038255884.1">
    <property type="nucleotide sequence ID" value="NZ_UAVL01000019.1"/>
</dbReference>
<comment type="cofactor">
    <cofactor evidence="1 5">
        <name>pyridoxal 5'-phosphate</name>
        <dbReference type="ChEBI" id="CHEBI:597326"/>
    </cofactor>
</comment>
<dbReference type="EC" id="4.4.1.8" evidence="6"/>
<proteinExistence type="inferred from homology"/>
<comment type="caution">
    <text evidence="6">The sequence shown here is derived from an EMBL/GenBank/DDBJ whole genome shotgun (WGS) entry which is preliminary data.</text>
</comment>
<dbReference type="GO" id="GO:0003962">
    <property type="term" value="F:cystathionine gamma-synthase activity"/>
    <property type="evidence" value="ECO:0007669"/>
    <property type="project" value="TreeGrafter"/>
</dbReference>
<dbReference type="InterPro" id="IPR015424">
    <property type="entry name" value="PyrdxlP-dep_Trfase"/>
</dbReference>
<evidence type="ECO:0000256" key="2">
    <source>
        <dbReference type="ARBA" id="ARBA00009077"/>
    </source>
</evidence>
<dbReference type="AlphaFoldDB" id="A0AB38G0U0"/>
<sequence>MKTFDTLSVHSGTFTDSHGAVMPPIYATSTYAQPAPGQHTGYEYSRSGNPTRHALETAIAELEGGSRGYAFASGLAAISTVLELLDKDSHIVAVDDVYGGTYRLIENVRRRSAGLQVSWVKPGELEALEAAIRPDTRMIWVETPTNPLLKLADLESIAGIARRHNLISVADNTFASPVIQRPLAFGFDIVVHSATKYLNGHSDVVAGLAVVGDNPALAEQLGYLQNAVGGVLDPFSSFLTLRGIRTLSLRMERHSSNALALARWLEQQPQVEKVWFPWLESHPDNPLARRQMAQPGGMISIVVKGDAERADAVIKKLQLFTLAESLGGVESLVSQPFSMTHASIPLEQRLANGITPQLIRLSVGIEGVEDLRADLRQALAE</sequence>
<evidence type="ECO:0000256" key="1">
    <source>
        <dbReference type="ARBA" id="ARBA00001933"/>
    </source>
</evidence>
<evidence type="ECO:0000313" key="7">
    <source>
        <dbReference type="Proteomes" id="UP000251313"/>
    </source>
</evidence>
<dbReference type="InterPro" id="IPR054542">
    <property type="entry name" value="Cys_met_metab_PP"/>
</dbReference>
<protein>
    <submittedName>
        <fullName evidence="6">Cystathionine beta-lyase</fullName>
        <ecNumber evidence="6">4.4.1.8</ecNumber>
    </submittedName>
</protein>
<dbReference type="PIRSF" id="PIRSF001434">
    <property type="entry name" value="CGS"/>
    <property type="match status" value="1"/>
</dbReference>
<gene>
    <name evidence="6" type="primary">metC_2</name>
    <name evidence="6" type="ORF">NCTC11967_03798</name>
</gene>
<keyword evidence="3 4" id="KW-0663">Pyridoxal phosphate</keyword>
<dbReference type="GO" id="GO:0004123">
    <property type="term" value="F:cystathionine gamma-lyase activity"/>
    <property type="evidence" value="ECO:0007669"/>
    <property type="project" value="TreeGrafter"/>
</dbReference>
<dbReference type="Gene3D" id="3.90.1150.10">
    <property type="entry name" value="Aspartate Aminotransferase, domain 1"/>
    <property type="match status" value="1"/>
</dbReference>
<dbReference type="InterPro" id="IPR000277">
    <property type="entry name" value="Cys/Met-Metab_PyrdxlP-dep_enz"/>
</dbReference>
<evidence type="ECO:0000256" key="4">
    <source>
        <dbReference type="PIRSR" id="PIRSR001434-2"/>
    </source>
</evidence>
<dbReference type="FunFam" id="3.40.640.10:FF:000009">
    <property type="entry name" value="Cystathionine gamma-synthase homolog"/>
    <property type="match status" value="1"/>
</dbReference>
<dbReference type="PANTHER" id="PTHR11808">
    <property type="entry name" value="TRANS-SULFURATION ENZYME FAMILY MEMBER"/>
    <property type="match status" value="1"/>
</dbReference>
<dbReference type="PROSITE" id="PS00868">
    <property type="entry name" value="CYS_MET_METAB_PP"/>
    <property type="match status" value="1"/>
</dbReference>
<feature type="modified residue" description="N6-(pyridoxal phosphate)lysine" evidence="4">
    <location>
        <position position="196"/>
    </location>
</feature>
<dbReference type="GO" id="GO:0005737">
    <property type="term" value="C:cytoplasm"/>
    <property type="evidence" value="ECO:0007669"/>
    <property type="project" value="TreeGrafter"/>
</dbReference>
<dbReference type="PANTHER" id="PTHR11808:SF15">
    <property type="entry name" value="CYSTATHIONINE GAMMA-LYASE"/>
    <property type="match status" value="1"/>
</dbReference>
<reference evidence="6 7" key="1">
    <citation type="submission" date="2018-06" db="EMBL/GenBank/DDBJ databases">
        <authorList>
            <consortium name="Pathogen Informatics"/>
            <person name="Doyle S."/>
        </authorList>
    </citation>
    <scope>NUCLEOTIDE SEQUENCE [LARGE SCALE GENOMIC DNA]</scope>
    <source>
        <strain evidence="6 7">NCTC11967</strain>
    </source>
</reference>
<keyword evidence="6" id="KW-0456">Lyase</keyword>
<dbReference type="InterPro" id="IPR015422">
    <property type="entry name" value="PyrdxlP-dep_Trfase_small"/>
</dbReference>
<name>A0AB38G0U0_9ENTR</name>
<dbReference type="EMBL" id="UAVL01000019">
    <property type="protein sequence ID" value="SQA64765.1"/>
    <property type="molecule type" value="Genomic_DNA"/>
</dbReference>
<comment type="similarity">
    <text evidence="2 5">Belongs to the trans-sulfuration enzymes family.</text>
</comment>
<dbReference type="Proteomes" id="UP000251313">
    <property type="component" value="Unassembled WGS sequence"/>
</dbReference>
<dbReference type="InterPro" id="IPR015421">
    <property type="entry name" value="PyrdxlP-dep_Trfase_major"/>
</dbReference>
<evidence type="ECO:0000256" key="5">
    <source>
        <dbReference type="RuleBase" id="RU362118"/>
    </source>
</evidence>
<dbReference type="CDD" id="cd00614">
    <property type="entry name" value="CGS_like"/>
    <property type="match status" value="1"/>
</dbReference>
<accession>A0AB38G0U0</accession>
<evidence type="ECO:0000313" key="6">
    <source>
        <dbReference type="EMBL" id="SQA64765.1"/>
    </source>
</evidence>
<dbReference type="GO" id="GO:0019346">
    <property type="term" value="P:transsulfuration"/>
    <property type="evidence" value="ECO:0007669"/>
    <property type="project" value="InterPro"/>
</dbReference>
<evidence type="ECO:0000256" key="3">
    <source>
        <dbReference type="ARBA" id="ARBA00022898"/>
    </source>
</evidence>
<dbReference type="Gene3D" id="3.40.640.10">
    <property type="entry name" value="Type I PLP-dependent aspartate aminotransferase-like (Major domain)"/>
    <property type="match status" value="1"/>
</dbReference>
<dbReference type="Pfam" id="PF01053">
    <property type="entry name" value="Cys_Met_Meta_PP"/>
    <property type="match status" value="1"/>
</dbReference>
<dbReference type="FunFam" id="3.90.1150.10:FF:000008">
    <property type="entry name" value="Cystathionine gamma-synthase"/>
    <property type="match status" value="1"/>
</dbReference>
<organism evidence="6 7">
    <name type="scientific">Yokenella regensburgei</name>
    <dbReference type="NCBI Taxonomy" id="158877"/>
    <lineage>
        <taxon>Bacteria</taxon>
        <taxon>Pseudomonadati</taxon>
        <taxon>Pseudomonadota</taxon>
        <taxon>Gammaproteobacteria</taxon>
        <taxon>Enterobacterales</taxon>
        <taxon>Enterobacteriaceae</taxon>
        <taxon>Yokenella</taxon>
    </lineage>
</organism>
<dbReference type="GO" id="GO:0030170">
    <property type="term" value="F:pyridoxal phosphate binding"/>
    <property type="evidence" value="ECO:0007669"/>
    <property type="project" value="InterPro"/>
</dbReference>
<dbReference type="SUPFAM" id="SSF53383">
    <property type="entry name" value="PLP-dependent transferases"/>
    <property type="match status" value="1"/>
</dbReference>
<dbReference type="GO" id="GO:0019343">
    <property type="term" value="P:cysteine biosynthetic process via cystathionine"/>
    <property type="evidence" value="ECO:0007669"/>
    <property type="project" value="TreeGrafter"/>
</dbReference>